<comment type="caution">
    <text evidence="2">The sequence shown here is derived from an EMBL/GenBank/DDBJ whole genome shotgun (WGS) entry which is preliminary data.</text>
</comment>
<evidence type="ECO:0000313" key="2">
    <source>
        <dbReference type="EMBL" id="OAL10571.1"/>
    </source>
</evidence>
<keyword evidence="1" id="KW-1133">Transmembrane helix</keyword>
<dbReference type="EMBL" id="LWUJ01000010">
    <property type="protein sequence ID" value="OAL10571.1"/>
    <property type="molecule type" value="Genomic_DNA"/>
</dbReference>
<reference evidence="3" key="1">
    <citation type="submission" date="2016-04" db="EMBL/GenBank/DDBJ databases">
        <authorList>
            <person name="Quiroz-Castaneda R.E."/>
            <person name="Martinez-Ocampo F."/>
        </authorList>
    </citation>
    <scope>NUCLEOTIDE SEQUENCE [LARGE SCALE GENOMIC DNA]</scope>
    <source>
        <strain evidence="3">INIFAP01</strain>
    </source>
</reference>
<dbReference type="STRING" id="432608.A6V39_00705"/>
<keyword evidence="1" id="KW-0812">Transmembrane</keyword>
<sequence length="203" mass="22727">MHLIGKVGSVMGAIGIVGGGVAAVNHFYKGFRNVSERLTGAGFKVLDINGDASEWQTVETAYTQESRADKKFKETLTTAKENCKIALQNNPSDASAYPLASKWCVKVETMEQMLTRNEYTKLTKVPADTTNKEKWQEKIESLKKYSGEEKINIDFTKTVDEQIAELQGECDKITAETIKTHNTDDFEKKFIQAKEWCATKNSL</sequence>
<dbReference type="Proteomes" id="UP000077623">
    <property type="component" value="Unassembled WGS sequence"/>
</dbReference>
<feature type="transmembrane region" description="Helical" evidence="1">
    <location>
        <begin position="7"/>
        <end position="28"/>
    </location>
</feature>
<organism evidence="2 3">
    <name type="scientific">Candidatus Mycoplasma haematobovis</name>
    <dbReference type="NCBI Taxonomy" id="432608"/>
    <lineage>
        <taxon>Bacteria</taxon>
        <taxon>Bacillati</taxon>
        <taxon>Mycoplasmatota</taxon>
        <taxon>Mollicutes</taxon>
        <taxon>Mycoplasmataceae</taxon>
        <taxon>Mycoplasma</taxon>
    </lineage>
</organism>
<proteinExistence type="predicted"/>
<dbReference type="AlphaFoldDB" id="A0A1A9QEY5"/>
<gene>
    <name evidence="2" type="ORF">A6V39_00705</name>
</gene>
<dbReference type="RefSeq" id="WP_187149806.1">
    <property type="nucleotide sequence ID" value="NZ_LWUJ01000010.1"/>
</dbReference>
<accession>A0A1A9QEY5</accession>
<evidence type="ECO:0000313" key="3">
    <source>
        <dbReference type="Proteomes" id="UP000077623"/>
    </source>
</evidence>
<keyword evidence="3" id="KW-1185">Reference proteome</keyword>
<name>A0A1A9QEY5_9MOLU</name>
<evidence type="ECO:0000256" key="1">
    <source>
        <dbReference type="SAM" id="Phobius"/>
    </source>
</evidence>
<protein>
    <submittedName>
        <fullName evidence="2">Uncharacterized protein</fullName>
    </submittedName>
</protein>
<keyword evidence="1" id="KW-0472">Membrane</keyword>